<dbReference type="GO" id="GO:0016791">
    <property type="term" value="F:phosphatase activity"/>
    <property type="evidence" value="ECO:0007669"/>
    <property type="project" value="TreeGrafter"/>
</dbReference>
<keyword evidence="4" id="KW-1185">Reference proteome</keyword>
<dbReference type="InterPro" id="IPR029033">
    <property type="entry name" value="His_PPase_superfam"/>
</dbReference>
<proteinExistence type="predicted"/>
<dbReference type="STRING" id="318464.IO99_12785"/>
<sequence>MTNIYFVRHCEPDFSIHDDFIRPLTDKGLEDSKRVAEVLKSKKIHGIYSSPYKRAIDTVKELANALNLKVVTKEDLRERTITDQWIDDFNEFVKCQWEDFEYKLSKGECLRQVQERNITALKEILNENKGENVVIGTHGTALSTILNYYNKAFGYEEFNRIKSIMPWIIVMEFKGEEFIGFKEVDID</sequence>
<dbReference type="AlphaFoldDB" id="A0A084J9Z3"/>
<dbReference type="Proteomes" id="UP000028542">
    <property type="component" value="Unassembled WGS sequence"/>
</dbReference>
<dbReference type="InterPro" id="IPR050275">
    <property type="entry name" value="PGM_Phosphatase"/>
</dbReference>
<dbReference type="SUPFAM" id="SSF53254">
    <property type="entry name" value="Phosphoglycerate mutase-like"/>
    <property type="match status" value="1"/>
</dbReference>
<dbReference type="InterPro" id="IPR013078">
    <property type="entry name" value="His_Pase_superF_clade-1"/>
</dbReference>
<dbReference type="eggNOG" id="COG0406">
    <property type="taxonomic scope" value="Bacteria"/>
</dbReference>
<dbReference type="PANTHER" id="PTHR48100">
    <property type="entry name" value="BROAD-SPECIFICITY PHOSPHATASE YOR283W-RELATED"/>
    <property type="match status" value="1"/>
</dbReference>
<dbReference type="Pfam" id="PF00300">
    <property type="entry name" value="His_Phos_1"/>
    <property type="match status" value="1"/>
</dbReference>
<dbReference type="CDD" id="cd07067">
    <property type="entry name" value="HP_PGM_like"/>
    <property type="match status" value="1"/>
</dbReference>
<feature type="active site" description="Proton donor/acceptor" evidence="1">
    <location>
        <position position="78"/>
    </location>
</feature>
<comment type="caution">
    <text evidence="3">The sequence shown here is derived from an EMBL/GenBank/DDBJ whole genome shotgun (WGS) entry which is preliminary data.</text>
</comment>
<organism evidence="3 4">
    <name type="scientific">Clostridium sulfidigenes</name>
    <dbReference type="NCBI Taxonomy" id="318464"/>
    <lineage>
        <taxon>Bacteria</taxon>
        <taxon>Bacillati</taxon>
        <taxon>Bacillota</taxon>
        <taxon>Clostridia</taxon>
        <taxon>Eubacteriales</taxon>
        <taxon>Clostridiaceae</taxon>
        <taxon>Clostridium</taxon>
    </lineage>
</organism>
<evidence type="ECO:0000256" key="1">
    <source>
        <dbReference type="PIRSR" id="PIRSR613078-1"/>
    </source>
</evidence>
<protein>
    <submittedName>
        <fullName evidence="3">Phosphoglycerate mutase</fullName>
    </submittedName>
</protein>
<dbReference type="RefSeq" id="WP_035133827.1">
    <property type="nucleotide sequence ID" value="NZ_JPMD01000030.1"/>
</dbReference>
<dbReference type="GO" id="GO:0005737">
    <property type="term" value="C:cytoplasm"/>
    <property type="evidence" value="ECO:0007669"/>
    <property type="project" value="TreeGrafter"/>
</dbReference>
<dbReference type="EMBL" id="JPMD01000030">
    <property type="protein sequence ID" value="KEZ85777.1"/>
    <property type="molecule type" value="Genomic_DNA"/>
</dbReference>
<feature type="active site" description="Tele-phosphohistidine intermediate" evidence="1">
    <location>
        <position position="9"/>
    </location>
</feature>
<evidence type="ECO:0000313" key="4">
    <source>
        <dbReference type="Proteomes" id="UP000028542"/>
    </source>
</evidence>
<dbReference type="Gene3D" id="3.40.50.1240">
    <property type="entry name" value="Phosphoglycerate mutase-like"/>
    <property type="match status" value="1"/>
</dbReference>
<dbReference type="PANTHER" id="PTHR48100:SF59">
    <property type="entry name" value="ADENOSYLCOBALAMIN_ALPHA-RIBAZOLE PHOSPHATASE"/>
    <property type="match status" value="1"/>
</dbReference>
<name>A0A084J9Z3_9CLOT</name>
<evidence type="ECO:0000256" key="2">
    <source>
        <dbReference type="PIRSR" id="PIRSR613078-2"/>
    </source>
</evidence>
<reference evidence="3 4" key="1">
    <citation type="submission" date="2014-07" db="EMBL/GenBank/DDBJ databases">
        <title>Draft genome of Clostridium sulfidigenes 113A isolated from sediments associated with methane hydrate from Krishna Godavari basin.</title>
        <authorList>
            <person name="Honkalas V.S."/>
            <person name="Dabir A.P."/>
            <person name="Arora P."/>
            <person name="Dhakephalkar P.K."/>
        </authorList>
    </citation>
    <scope>NUCLEOTIDE SEQUENCE [LARGE SCALE GENOMIC DNA]</scope>
    <source>
        <strain evidence="3 4">113A</strain>
    </source>
</reference>
<gene>
    <name evidence="3" type="ORF">IO99_12785</name>
</gene>
<dbReference type="SMART" id="SM00855">
    <property type="entry name" value="PGAM"/>
    <property type="match status" value="1"/>
</dbReference>
<feature type="binding site" evidence="2">
    <location>
        <position position="54"/>
    </location>
    <ligand>
        <name>substrate</name>
    </ligand>
</feature>
<evidence type="ECO:0000313" key="3">
    <source>
        <dbReference type="EMBL" id="KEZ85777.1"/>
    </source>
</evidence>
<accession>A0A084J9Z3</accession>